<dbReference type="GO" id="GO:0140647">
    <property type="term" value="P:P450-containing electron transport chain"/>
    <property type="evidence" value="ECO:0007669"/>
    <property type="project" value="InterPro"/>
</dbReference>
<dbReference type="InterPro" id="IPR001055">
    <property type="entry name" value="Adrenodoxin-like"/>
</dbReference>
<dbReference type="GO" id="GO:0046872">
    <property type="term" value="F:metal ion binding"/>
    <property type="evidence" value="ECO:0007669"/>
    <property type="project" value="UniProtKB-KW"/>
</dbReference>
<dbReference type="OrthoDB" id="9810588at2"/>
<organism evidence="8 10">
    <name type="scientific">Paenibacillus terrae</name>
    <dbReference type="NCBI Taxonomy" id="159743"/>
    <lineage>
        <taxon>Bacteria</taxon>
        <taxon>Bacillati</taxon>
        <taxon>Bacillota</taxon>
        <taxon>Bacilli</taxon>
        <taxon>Bacillales</taxon>
        <taxon>Paenibacillaceae</taxon>
        <taxon>Paenibacillus</taxon>
    </lineage>
</organism>
<dbReference type="Proteomes" id="UP000308114">
    <property type="component" value="Unassembled WGS sequence"/>
</dbReference>
<dbReference type="Gene3D" id="3.10.20.30">
    <property type="match status" value="1"/>
</dbReference>
<keyword evidence="2" id="KW-0001">2Fe-2S</keyword>
<evidence type="ECO:0000256" key="6">
    <source>
        <dbReference type="ARBA" id="ARBA00034078"/>
    </source>
</evidence>
<dbReference type="EMBL" id="PNXQ01000016">
    <property type="protein sequence ID" value="TKH41821.1"/>
    <property type="molecule type" value="Genomic_DNA"/>
</dbReference>
<evidence type="ECO:0000256" key="3">
    <source>
        <dbReference type="ARBA" id="ARBA00022723"/>
    </source>
</evidence>
<accession>A0A0D7X0F7</accession>
<dbReference type="EMBL" id="JTHP01000027">
    <property type="protein sequence ID" value="KJD44921.1"/>
    <property type="molecule type" value="Genomic_DNA"/>
</dbReference>
<keyword evidence="4" id="KW-0408">Iron</keyword>
<evidence type="ECO:0000256" key="4">
    <source>
        <dbReference type="ARBA" id="ARBA00023004"/>
    </source>
</evidence>
<dbReference type="PROSITE" id="PS51085">
    <property type="entry name" value="2FE2S_FER_2"/>
    <property type="match status" value="1"/>
</dbReference>
<dbReference type="PANTHER" id="PTHR23426:SF65">
    <property type="entry name" value="FERREDOXIN-2, MITOCHONDRIAL"/>
    <property type="match status" value="1"/>
</dbReference>
<dbReference type="SUPFAM" id="SSF54292">
    <property type="entry name" value="2Fe-2S ferredoxin-like"/>
    <property type="match status" value="1"/>
</dbReference>
<sequence length="116" mass="13005">MDVHITFKPSGRRVQVGQGTTLLQAARKANVYIPTRCDGKAACLMCKVHISQEWAVHAGQPSDAERRKLGPLLDEGIRLSCQARAQSNVEVMIPEDKLKAAVRRQLERQAQEDELW</sequence>
<dbReference type="GO" id="GO:0051537">
    <property type="term" value="F:2 iron, 2 sulfur cluster binding"/>
    <property type="evidence" value="ECO:0007669"/>
    <property type="project" value="UniProtKB-KW"/>
</dbReference>
<reference evidence="9 11" key="2">
    <citation type="submission" date="2018-01" db="EMBL/GenBank/DDBJ databases">
        <title>Bacillales members from the olive rhizosphere are effective biological control agents against Verticillium dahliae.</title>
        <authorList>
            <person name="Gomez-Lama C."/>
            <person name="Legarda G."/>
            <person name="Ruano-Rosa D."/>
            <person name="Pizarro-Tobias P."/>
            <person name="Valverde-Corredor A."/>
            <person name="Niqui J.L."/>
            <person name="Trivino J.C."/>
            <person name="Roca A."/>
            <person name="Mercado-Blanco J."/>
        </authorList>
    </citation>
    <scope>NUCLEOTIDE SEQUENCE [LARGE SCALE GENOMIC DNA]</scope>
    <source>
        <strain evidence="9 11">PIC167</strain>
    </source>
</reference>
<evidence type="ECO:0000256" key="2">
    <source>
        <dbReference type="ARBA" id="ARBA00022714"/>
    </source>
</evidence>
<comment type="caution">
    <text evidence="8">The sequence shown here is derived from an EMBL/GenBank/DDBJ whole genome shotgun (WGS) entry which is preliminary data.</text>
</comment>
<keyword evidence="3" id="KW-0479">Metal-binding</keyword>
<dbReference type="RefSeq" id="WP_044646787.1">
    <property type="nucleotide sequence ID" value="NZ_JTHP01000027.1"/>
</dbReference>
<dbReference type="InterPro" id="IPR036010">
    <property type="entry name" value="2Fe-2S_ferredoxin-like_sf"/>
</dbReference>
<dbReference type="PATRIC" id="fig|159743.3.peg.3198"/>
<comment type="cofactor">
    <cofactor evidence="6">
        <name>[2Fe-2S] cluster</name>
        <dbReference type="ChEBI" id="CHEBI:190135"/>
    </cofactor>
</comment>
<name>A0A0D7X0F7_9BACL</name>
<comment type="similarity">
    <text evidence="1">Belongs to the adrenodoxin/putidaredoxin family.</text>
</comment>
<evidence type="ECO:0000313" key="10">
    <source>
        <dbReference type="Proteomes" id="UP000032534"/>
    </source>
</evidence>
<dbReference type="PANTHER" id="PTHR23426">
    <property type="entry name" value="FERREDOXIN/ADRENODOXIN"/>
    <property type="match status" value="1"/>
</dbReference>
<evidence type="ECO:0000256" key="5">
    <source>
        <dbReference type="ARBA" id="ARBA00023014"/>
    </source>
</evidence>
<dbReference type="AlphaFoldDB" id="A0A0D7X0F7"/>
<dbReference type="GO" id="GO:0009055">
    <property type="term" value="F:electron transfer activity"/>
    <property type="evidence" value="ECO:0007669"/>
    <property type="project" value="TreeGrafter"/>
</dbReference>
<evidence type="ECO:0000313" key="9">
    <source>
        <dbReference type="EMBL" id="TKH41821.1"/>
    </source>
</evidence>
<dbReference type="InterPro" id="IPR012675">
    <property type="entry name" value="Beta-grasp_dom_sf"/>
</dbReference>
<evidence type="ECO:0000259" key="7">
    <source>
        <dbReference type="PROSITE" id="PS51085"/>
    </source>
</evidence>
<evidence type="ECO:0000313" key="11">
    <source>
        <dbReference type="Proteomes" id="UP000308114"/>
    </source>
</evidence>
<proteinExistence type="inferred from homology"/>
<keyword evidence="10" id="KW-1185">Reference proteome</keyword>
<protein>
    <submittedName>
        <fullName evidence="8">Ferredoxin</fullName>
    </submittedName>
</protein>
<reference evidence="8 10" key="1">
    <citation type="submission" date="2014-11" db="EMBL/GenBank/DDBJ databases">
        <title>Draft Genome Sequences of Paenibacillus polymyxa NRRL B-30509 and Paenibacillus terrae NRRL B-30644, Strains from a Poultry Environment that Produce Tridecaptin A and Paenicidins.</title>
        <authorList>
            <person name="van Belkum M.J."/>
            <person name="Lohans C.T."/>
            <person name="Vederas J.C."/>
        </authorList>
    </citation>
    <scope>NUCLEOTIDE SEQUENCE [LARGE SCALE GENOMIC DNA]</scope>
    <source>
        <strain evidence="8 10">NRRL B-30644</strain>
    </source>
</reference>
<dbReference type="CDD" id="cd00207">
    <property type="entry name" value="fer2"/>
    <property type="match status" value="1"/>
</dbReference>
<dbReference type="Pfam" id="PF00111">
    <property type="entry name" value="Fer2"/>
    <property type="match status" value="1"/>
</dbReference>
<gene>
    <name evidence="9" type="ORF">C1I60_21150</name>
    <name evidence="8" type="ORF">QD47_14360</name>
</gene>
<evidence type="ECO:0000256" key="1">
    <source>
        <dbReference type="ARBA" id="ARBA00010914"/>
    </source>
</evidence>
<keyword evidence="5" id="KW-0411">Iron-sulfur</keyword>
<feature type="domain" description="2Fe-2S ferredoxin-type" evidence="7">
    <location>
        <begin position="1"/>
        <end position="97"/>
    </location>
</feature>
<dbReference type="InterPro" id="IPR001041">
    <property type="entry name" value="2Fe-2S_ferredoxin-type"/>
</dbReference>
<evidence type="ECO:0000313" key="8">
    <source>
        <dbReference type="EMBL" id="KJD44921.1"/>
    </source>
</evidence>
<dbReference type="Proteomes" id="UP000032534">
    <property type="component" value="Unassembled WGS sequence"/>
</dbReference>